<dbReference type="Gene3D" id="3.60.120.10">
    <property type="entry name" value="Anthranilate synthase"/>
    <property type="match status" value="1"/>
</dbReference>
<dbReference type="Pfam" id="PF00425">
    <property type="entry name" value="Chorismate_bind"/>
    <property type="match status" value="1"/>
</dbReference>
<dbReference type="EMBL" id="CAMXCT010000232">
    <property type="protein sequence ID" value="CAI3975914.1"/>
    <property type="molecule type" value="Genomic_DNA"/>
</dbReference>
<feature type="domain" description="Chorismate-utilising enzyme C-terminal" evidence="1">
    <location>
        <begin position="322"/>
        <end position="571"/>
    </location>
</feature>
<dbReference type="GO" id="GO:0000162">
    <property type="term" value="P:L-tryptophan biosynthetic process"/>
    <property type="evidence" value="ECO:0007669"/>
    <property type="project" value="TreeGrafter"/>
</dbReference>
<dbReference type="InterPro" id="IPR015890">
    <property type="entry name" value="Chorismate_C"/>
</dbReference>
<name>A0A9P1BM77_9DINO</name>
<reference evidence="2" key="1">
    <citation type="submission" date="2022-10" db="EMBL/GenBank/DDBJ databases">
        <authorList>
            <person name="Chen Y."/>
            <person name="Dougan E. K."/>
            <person name="Chan C."/>
            <person name="Rhodes N."/>
            <person name="Thang M."/>
        </authorList>
    </citation>
    <scope>NUCLEOTIDE SEQUENCE</scope>
</reference>
<dbReference type="PANTHER" id="PTHR11236:SF9">
    <property type="entry name" value="ANTHRANILATE SYNTHASE COMPONENT 1"/>
    <property type="match status" value="1"/>
</dbReference>
<dbReference type="PANTHER" id="PTHR11236">
    <property type="entry name" value="AMINOBENZOATE/ANTHRANILATE SYNTHASE"/>
    <property type="match status" value="1"/>
</dbReference>
<comment type="caution">
    <text evidence="2">The sequence shown here is derived from an EMBL/GenBank/DDBJ whole genome shotgun (WGS) entry which is preliminary data.</text>
</comment>
<evidence type="ECO:0000313" key="2">
    <source>
        <dbReference type="EMBL" id="CAI3975914.1"/>
    </source>
</evidence>
<dbReference type="InterPro" id="IPR005801">
    <property type="entry name" value="ADC_synthase"/>
</dbReference>
<organism evidence="2">
    <name type="scientific">Cladocopium goreaui</name>
    <dbReference type="NCBI Taxonomy" id="2562237"/>
    <lineage>
        <taxon>Eukaryota</taxon>
        <taxon>Sar</taxon>
        <taxon>Alveolata</taxon>
        <taxon>Dinophyceae</taxon>
        <taxon>Suessiales</taxon>
        <taxon>Symbiodiniaceae</taxon>
        <taxon>Cladocopium</taxon>
    </lineage>
</organism>
<dbReference type="InterPro" id="IPR019999">
    <property type="entry name" value="Anth_synth_I-like"/>
</dbReference>
<gene>
    <name evidence="2" type="ORF">C1SCF055_LOCUS4187</name>
</gene>
<dbReference type="PRINTS" id="PR00095">
    <property type="entry name" value="ANTSNTHASEI"/>
</dbReference>
<evidence type="ECO:0000259" key="1">
    <source>
        <dbReference type="Pfam" id="PF00425"/>
    </source>
</evidence>
<protein>
    <submittedName>
        <fullName evidence="3">Aminodeoxychorismate synthase component 1 (ADC synthase) (ADCS) (4-amino-4-deoxychorismate synthas e component 1)</fullName>
    </submittedName>
</protein>
<sequence>MYDKKKWPGMCQATKMGCLRGPKTSQNIVFSGFVGESIPPNCSLEETIVAAALADDGKRGWCWDVGADDQLMPFVAEGLRKRALWGASGSSQNAPDQLMLHSGGPVTDVASSTLLAGPPMLRFLAKQPQVGRTVPARNSPLQGQLPLLRSEETVPLNWQPQQWRFGRWQALSELPPQRRLGPALRQVAACARQTSSDALWLSEAAKDGALPVRGSALAGLLAYDLVQWTQPLALEHPPEPSECLGSKLIGKAFAKLYLGCWQLFTVWTDGLCTRGEADMGGAVVQSLTNESSMLALRPQLLVHRDLEPLDMDDFCSRFCGADAIRDGQFYQLNFGRSWQGEMRESPWQLMQKLFKHNAAPYSGFLQLQVDGLSSALCSCSPELLLSVQHGSLSTCPIKGTCARSKDAREDLQLRQEMVASQKEVAEHMMLVDLQRHDLGVASCPSSVAWDRWRVEAFPNIQHMVSKVTGRLCPSSDVWAALEAVFPGGSITGCPKTATIAAIDALEKEPRRCWTGSLGFADLFTGDGQWNILIRTLEAEAQDSSWRAVVKAGGGLTIGSDPSAEVQEAKLKV</sequence>
<dbReference type="Proteomes" id="UP001152797">
    <property type="component" value="Unassembled WGS sequence"/>
</dbReference>
<dbReference type="SUPFAM" id="SSF56322">
    <property type="entry name" value="ADC synthase"/>
    <property type="match status" value="1"/>
</dbReference>
<dbReference type="EMBL" id="CAMXCT030000232">
    <property type="protein sequence ID" value="CAL4763226.1"/>
    <property type="molecule type" value="Genomic_DNA"/>
</dbReference>
<evidence type="ECO:0000313" key="4">
    <source>
        <dbReference type="Proteomes" id="UP001152797"/>
    </source>
</evidence>
<proteinExistence type="predicted"/>
<dbReference type="AlphaFoldDB" id="A0A9P1BM77"/>
<reference evidence="3 4" key="2">
    <citation type="submission" date="2024-05" db="EMBL/GenBank/DDBJ databases">
        <authorList>
            <person name="Chen Y."/>
            <person name="Shah S."/>
            <person name="Dougan E. K."/>
            <person name="Thang M."/>
            <person name="Chan C."/>
        </authorList>
    </citation>
    <scope>NUCLEOTIDE SEQUENCE [LARGE SCALE GENOMIC DNA]</scope>
</reference>
<keyword evidence="4" id="KW-1185">Reference proteome</keyword>
<evidence type="ECO:0000313" key="3">
    <source>
        <dbReference type="EMBL" id="CAL4763226.1"/>
    </source>
</evidence>
<dbReference type="OrthoDB" id="524799at2759"/>
<accession>A0A9P1BM77</accession>
<dbReference type="EMBL" id="CAMXCT020000232">
    <property type="protein sequence ID" value="CAL1129289.1"/>
    <property type="molecule type" value="Genomic_DNA"/>
</dbReference>